<proteinExistence type="predicted"/>
<dbReference type="AlphaFoldDB" id="A0A4Q7MU11"/>
<dbReference type="RefSeq" id="WP_130542771.1">
    <property type="nucleotide sequence ID" value="NZ_CP042431.1"/>
</dbReference>
<dbReference type="NCBIfam" id="TIGR01643">
    <property type="entry name" value="YD_repeat_2x"/>
    <property type="match status" value="1"/>
</dbReference>
<dbReference type="OrthoDB" id="1453516at2"/>
<dbReference type="PROSITE" id="PS51257">
    <property type="entry name" value="PROKAR_LIPOPROTEIN"/>
    <property type="match status" value="1"/>
</dbReference>
<comment type="caution">
    <text evidence="1">The sequence shown here is derived from an EMBL/GenBank/DDBJ whole genome shotgun (WGS) entry which is preliminary data.</text>
</comment>
<dbReference type="EMBL" id="SGXA01000002">
    <property type="protein sequence ID" value="RZS72345.1"/>
    <property type="molecule type" value="Genomic_DNA"/>
</dbReference>
<name>A0A4Q7MU11_9BACT</name>
<gene>
    <name evidence="1" type="ORF">EV199_4264</name>
</gene>
<dbReference type="Proteomes" id="UP000293874">
    <property type="component" value="Unassembled WGS sequence"/>
</dbReference>
<evidence type="ECO:0000313" key="1">
    <source>
        <dbReference type="EMBL" id="RZS72345.1"/>
    </source>
</evidence>
<accession>A0A4Q7MU11</accession>
<dbReference type="InterPro" id="IPR006530">
    <property type="entry name" value="YD"/>
</dbReference>
<sequence length="293" mass="32582">MKYFLFIISSCCLLLFSCKKDDKQAYSNDTGVRISSYKAPATEVQIAYTDQNLISSIVAKQYQQNTLPFPSASFSIATTRVEYVNATPVKLATNITMGDINVNTSSTLKWSGKGALQQIVNDNPSYQPVNWTADAQGRPTGYSDVGPGKKWTYDKNGNVVPENIPDGSSGTKTSTITFSNHKNPFNNGRIGLLLYMNASLQEPIDAVRYFSAQLPEKWEIIATRPITNIPGDLFPPATTFTSKTIFSYSYQFDGSGLLKGFTEIILIEDRRDDLLVYQSETTNNYPVSSYRVR</sequence>
<protein>
    <submittedName>
        <fullName evidence="1">YD repeat-containing protein</fullName>
    </submittedName>
</protein>
<evidence type="ECO:0000313" key="2">
    <source>
        <dbReference type="Proteomes" id="UP000293874"/>
    </source>
</evidence>
<organism evidence="1 2">
    <name type="scientific">Pseudobacter ginsenosidimutans</name>
    <dbReference type="NCBI Taxonomy" id="661488"/>
    <lineage>
        <taxon>Bacteria</taxon>
        <taxon>Pseudomonadati</taxon>
        <taxon>Bacteroidota</taxon>
        <taxon>Chitinophagia</taxon>
        <taxon>Chitinophagales</taxon>
        <taxon>Chitinophagaceae</taxon>
        <taxon>Pseudobacter</taxon>
    </lineage>
</organism>
<reference evidence="1 2" key="1">
    <citation type="submission" date="2019-02" db="EMBL/GenBank/DDBJ databases">
        <title>Genomic Encyclopedia of Type Strains, Phase IV (KMG-IV): sequencing the most valuable type-strain genomes for metagenomic binning, comparative biology and taxonomic classification.</title>
        <authorList>
            <person name="Goeker M."/>
        </authorList>
    </citation>
    <scope>NUCLEOTIDE SEQUENCE [LARGE SCALE GENOMIC DNA]</scope>
    <source>
        <strain evidence="1 2">DSM 18116</strain>
    </source>
</reference>
<keyword evidence="2" id="KW-1185">Reference proteome</keyword>